<keyword evidence="4" id="KW-0630">Potassium</keyword>
<reference evidence="9 10" key="1">
    <citation type="submission" date="2018-04" db="EMBL/GenBank/DDBJ databases">
        <title>Genomic Encyclopedia of Archaeal and Bacterial Type Strains, Phase II (KMG-II): from individual species to whole genera.</title>
        <authorList>
            <person name="Goeker M."/>
        </authorList>
    </citation>
    <scope>NUCLEOTIDE SEQUENCE [LARGE SCALE GENOMIC DNA]</scope>
    <source>
        <strain evidence="9 10">DSM 29329</strain>
    </source>
</reference>
<evidence type="ECO:0000256" key="5">
    <source>
        <dbReference type="ARBA" id="ARBA00023027"/>
    </source>
</evidence>
<dbReference type="PANTHER" id="PTHR43833:SF5">
    <property type="entry name" value="TRK SYSTEM POTASSIUM UPTAKE PROTEIN TRKA"/>
    <property type="match status" value="1"/>
</dbReference>
<evidence type="ECO:0000256" key="2">
    <source>
        <dbReference type="ARBA" id="ARBA00022448"/>
    </source>
</evidence>
<dbReference type="Gene3D" id="3.30.70.1450">
    <property type="entry name" value="Regulator of K+ conductance, C-terminal domain"/>
    <property type="match status" value="1"/>
</dbReference>
<proteinExistence type="predicted"/>
<evidence type="ECO:0000313" key="9">
    <source>
        <dbReference type="EMBL" id="PTX46272.1"/>
    </source>
</evidence>
<sequence>MRIVIIGASRFGTATATRLSENGHEVVMVDHDAERLDALTEELDCGMIHGDGTLPSVQRDAFGDHADALVALTNQDDVNILAAAVGRSVGFERVVPQIVRPELLAVCEELGLKDLITPHATVARSLVDVIEDHNDATLDLRLHKGLQVMGYQIGKQRAGKRVCDLDMPRDSKVIAVTRGEDESLVFEDTELQEGDLLMIVAARGVKSELDSLFDTD</sequence>
<name>A0A2T6AR38_9RHOB</name>
<feature type="domain" description="RCK C-terminal" evidence="8">
    <location>
        <begin position="135"/>
        <end position="215"/>
    </location>
</feature>
<dbReference type="GO" id="GO:0005886">
    <property type="term" value="C:plasma membrane"/>
    <property type="evidence" value="ECO:0007669"/>
    <property type="project" value="InterPro"/>
</dbReference>
<dbReference type="InterPro" id="IPR003148">
    <property type="entry name" value="RCK_N"/>
</dbReference>
<keyword evidence="6" id="KW-0406">Ion transport</keyword>
<keyword evidence="10" id="KW-1185">Reference proteome</keyword>
<dbReference type="OrthoDB" id="7375203at2"/>
<accession>A0A2T6AR38</accession>
<dbReference type="InterPro" id="IPR006037">
    <property type="entry name" value="RCK_C"/>
</dbReference>
<dbReference type="Proteomes" id="UP000244069">
    <property type="component" value="Unassembled WGS sequence"/>
</dbReference>
<dbReference type="SUPFAM" id="SSF116726">
    <property type="entry name" value="TrkA C-terminal domain-like"/>
    <property type="match status" value="1"/>
</dbReference>
<evidence type="ECO:0000259" key="7">
    <source>
        <dbReference type="PROSITE" id="PS51201"/>
    </source>
</evidence>
<evidence type="ECO:0000256" key="6">
    <source>
        <dbReference type="ARBA" id="ARBA00023065"/>
    </source>
</evidence>
<evidence type="ECO:0000259" key="8">
    <source>
        <dbReference type="PROSITE" id="PS51202"/>
    </source>
</evidence>
<evidence type="ECO:0000313" key="10">
    <source>
        <dbReference type="Proteomes" id="UP000244069"/>
    </source>
</evidence>
<evidence type="ECO:0000256" key="4">
    <source>
        <dbReference type="ARBA" id="ARBA00022958"/>
    </source>
</evidence>
<keyword evidence="2" id="KW-0813">Transport</keyword>
<dbReference type="InterPro" id="IPR006036">
    <property type="entry name" value="K_uptake_TrkA"/>
</dbReference>
<gene>
    <name evidence="9" type="ORF">C8N44_11756</name>
</gene>
<dbReference type="RefSeq" id="WP_107977375.1">
    <property type="nucleotide sequence ID" value="NZ_BMEZ01000018.1"/>
</dbReference>
<dbReference type="SUPFAM" id="SSF51735">
    <property type="entry name" value="NAD(P)-binding Rossmann-fold domains"/>
    <property type="match status" value="1"/>
</dbReference>
<evidence type="ECO:0000256" key="1">
    <source>
        <dbReference type="ARBA" id="ARBA00017378"/>
    </source>
</evidence>
<dbReference type="InterPro" id="IPR050721">
    <property type="entry name" value="Trk_Ktr_HKT_K-transport"/>
</dbReference>
<evidence type="ECO:0000256" key="3">
    <source>
        <dbReference type="ARBA" id="ARBA00022538"/>
    </source>
</evidence>
<dbReference type="AlphaFoldDB" id="A0A2T6AR38"/>
<keyword evidence="5" id="KW-0520">NAD</keyword>
<dbReference type="InterPro" id="IPR036721">
    <property type="entry name" value="RCK_C_sf"/>
</dbReference>
<dbReference type="EMBL" id="QBKN01000017">
    <property type="protein sequence ID" value="PTX46272.1"/>
    <property type="molecule type" value="Genomic_DNA"/>
</dbReference>
<dbReference type="PRINTS" id="PR00335">
    <property type="entry name" value="KUPTAKETRKA"/>
</dbReference>
<dbReference type="GO" id="GO:0015079">
    <property type="term" value="F:potassium ion transmembrane transporter activity"/>
    <property type="evidence" value="ECO:0007669"/>
    <property type="project" value="InterPro"/>
</dbReference>
<comment type="caution">
    <text evidence="9">The sequence shown here is derived from an EMBL/GenBank/DDBJ whole genome shotgun (WGS) entry which is preliminary data.</text>
</comment>
<dbReference type="PROSITE" id="PS51201">
    <property type="entry name" value="RCK_N"/>
    <property type="match status" value="1"/>
</dbReference>
<keyword evidence="3" id="KW-0633">Potassium transport</keyword>
<organism evidence="9 10">
    <name type="scientific">Allosediminivita pacifica</name>
    <dbReference type="NCBI Taxonomy" id="1267769"/>
    <lineage>
        <taxon>Bacteria</taxon>
        <taxon>Pseudomonadati</taxon>
        <taxon>Pseudomonadota</taxon>
        <taxon>Alphaproteobacteria</taxon>
        <taxon>Rhodobacterales</taxon>
        <taxon>Paracoccaceae</taxon>
        <taxon>Allosediminivita</taxon>
    </lineage>
</organism>
<dbReference type="PROSITE" id="PS51202">
    <property type="entry name" value="RCK_C"/>
    <property type="match status" value="1"/>
</dbReference>
<dbReference type="Pfam" id="PF02254">
    <property type="entry name" value="TrkA_N"/>
    <property type="match status" value="1"/>
</dbReference>
<dbReference type="PANTHER" id="PTHR43833">
    <property type="entry name" value="POTASSIUM CHANNEL PROTEIN 2-RELATED-RELATED"/>
    <property type="match status" value="1"/>
</dbReference>
<protein>
    <recommendedName>
        <fullName evidence="1">Trk system potassium uptake protein TrkA</fullName>
    </recommendedName>
</protein>
<feature type="domain" description="RCK N-terminal" evidence="7">
    <location>
        <begin position="1"/>
        <end position="121"/>
    </location>
</feature>
<dbReference type="InterPro" id="IPR036291">
    <property type="entry name" value="NAD(P)-bd_dom_sf"/>
</dbReference>
<dbReference type="Gene3D" id="3.40.50.720">
    <property type="entry name" value="NAD(P)-binding Rossmann-like Domain"/>
    <property type="match status" value="1"/>
</dbReference>